<dbReference type="CDD" id="cd04301">
    <property type="entry name" value="NAT_SF"/>
    <property type="match status" value="1"/>
</dbReference>
<dbReference type="PANTHER" id="PTHR42791:SF1">
    <property type="entry name" value="N-ACETYLTRANSFERASE DOMAIN-CONTAINING PROTEIN"/>
    <property type="match status" value="1"/>
</dbReference>
<feature type="domain" description="N-acetyltransferase" evidence="2">
    <location>
        <begin position="120"/>
        <end position="203"/>
    </location>
</feature>
<dbReference type="InterPro" id="IPR016181">
    <property type="entry name" value="Acyl_CoA_acyltransferase"/>
</dbReference>
<protein>
    <submittedName>
        <fullName evidence="3">GNAT family N-acetyltransferase</fullName>
    </submittedName>
</protein>
<dbReference type="AlphaFoldDB" id="A0A7D4BGD1"/>
<sequence length="205" mass="22723">MQPADIDLGEDLQLARHGDARMIGDITADAFRNDPFNLWLFGNFAGIRNLFNLQARQIYVPRGYCYSLGNEGACMWMLPGGDASFSFWDYVRFAVPTAFLCGPGAVKRGVRTGDAMDARHPNFEHAYLFSIGVRPTSQGKGLGRKLIQPVLDACDRAGLPAYLENSNPQNTGFYRSCGFEQAGEPIHPEPDSPPLVPMVRQPRRI</sequence>
<gene>
    <name evidence="3" type="ORF">HQR01_08485</name>
</gene>
<dbReference type="Proteomes" id="UP000504693">
    <property type="component" value="Chromosome"/>
</dbReference>
<organism evidence="3 4">
    <name type="scientific">Erythrobacter mangrovi</name>
    <dbReference type="NCBI Taxonomy" id="2739433"/>
    <lineage>
        <taxon>Bacteria</taxon>
        <taxon>Pseudomonadati</taxon>
        <taxon>Pseudomonadota</taxon>
        <taxon>Alphaproteobacteria</taxon>
        <taxon>Sphingomonadales</taxon>
        <taxon>Erythrobacteraceae</taxon>
        <taxon>Erythrobacter/Porphyrobacter group</taxon>
        <taxon>Erythrobacter</taxon>
    </lineage>
</organism>
<dbReference type="PANTHER" id="PTHR42791">
    <property type="entry name" value="GNAT FAMILY ACETYLTRANSFERASE"/>
    <property type="match status" value="1"/>
</dbReference>
<proteinExistence type="predicted"/>
<evidence type="ECO:0000259" key="2">
    <source>
        <dbReference type="PROSITE" id="PS51186"/>
    </source>
</evidence>
<dbReference type="KEGG" id="emv:HQR01_08485"/>
<evidence type="ECO:0000313" key="3">
    <source>
        <dbReference type="EMBL" id="QKG71402.1"/>
    </source>
</evidence>
<accession>A0A7D4BGD1</accession>
<evidence type="ECO:0000313" key="4">
    <source>
        <dbReference type="Proteomes" id="UP000504693"/>
    </source>
</evidence>
<feature type="region of interest" description="Disordered" evidence="1">
    <location>
        <begin position="183"/>
        <end position="205"/>
    </location>
</feature>
<dbReference type="InterPro" id="IPR000182">
    <property type="entry name" value="GNAT_dom"/>
</dbReference>
<reference evidence="3 4" key="1">
    <citation type="submission" date="2020-05" db="EMBL/GenBank/DDBJ databases">
        <title>Erythrobacter mangrovi sp. nov., isolated from rhizosphere soil of mangrove plant (Kandelia candel).</title>
        <authorList>
            <person name="Ye Y.H."/>
        </authorList>
    </citation>
    <scope>NUCLEOTIDE SEQUENCE [LARGE SCALE GENOMIC DNA]</scope>
    <source>
        <strain evidence="3 4">EB310</strain>
    </source>
</reference>
<dbReference type="EMBL" id="CP053921">
    <property type="protein sequence ID" value="QKG71402.1"/>
    <property type="molecule type" value="Genomic_DNA"/>
</dbReference>
<name>A0A7D4BGD1_9SPHN</name>
<evidence type="ECO:0000256" key="1">
    <source>
        <dbReference type="SAM" id="MobiDB-lite"/>
    </source>
</evidence>
<dbReference type="Pfam" id="PF00583">
    <property type="entry name" value="Acetyltransf_1"/>
    <property type="match status" value="1"/>
</dbReference>
<dbReference type="PROSITE" id="PS51186">
    <property type="entry name" value="GNAT"/>
    <property type="match status" value="1"/>
</dbReference>
<dbReference type="InterPro" id="IPR052523">
    <property type="entry name" value="Trichothecene_AcTrans"/>
</dbReference>
<dbReference type="RefSeq" id="WP_173214268.1">
    <property type="nucleotide sequence ID" value="NZ_CP053921.1"/>
</dbReference>
<dbReference type="SUPFAM" id="SSF55729">
    <property type="entry name" value="Acyl-CoA N-acyltransferases (Nat)"/>
    <property type="match status" value="1"/>
</dbReference>
<dbReference type="Gene3D" id="3.40.630.30">
    <property type="match status" value="1"/>
</dbReference>
<keyword evidence="4" id="KW-1185">Reference proteome</keyword>
<dbReference type="GO" id="GO:0016747">
    <property type="term" value="F:acyltransferase activity, transferring groups other than amino-acyl groups"/>
    <property type="evidence" value="ECO:0007669"/>
    <property type="project" value="InterPro"/>
</dbReference>
<keyword evidence="3" id="KW-0808">Transferase</keyword>